<organism evidence="1 2">
    <name type="scientific">Dryococelus australis</name>
    <dbReference type="NCBI Taxonomy" id="614101"/>
    <lineage>
        <taxon>Eukaryota</taxon>
        <taxon>Metazoa</taxon>
        <taxon>Ecdysozoa</taxon>
        <taxon>Arthropoda</taxon>
        <taxon>Hexapoda</taxon>
        <taxon>Insecta</taxon>
        <taxon>Pterygota</taxon>
        <taxon>Neoptera</taxon>
        <taxon>Polyneoptera</taxon>
        <taxon>Phasmatodea</taxon>
        <taxon>Verophasmatodea</taxon>
        <taxon>Anareolatae</taxon>
        <taxon>Phasmatidae</taxon>
        <taxon>Eurycanthinae</taxon>
        <taxon>Dryococelus</taxon>
    </lineage>
</organism>
<dbReference type="Proteomes" id="UP001159363">
    <property type="component" value="Chromosome X"/>
</dbReference>
<evidence type="ECO:0000313" key="2">
    <source>
        <dbReference type="Proteomes" id="UP001159363"/>
    </source>
</evidence>
<gene>
    <name evidence="1" type="ORF">PR048_011626</name>
</gene>
<protein>
    <submittedName>
        <fullName evidence="1">Uncharacterized protein</fullName>
    </submittedName>
</protein>
<sequence length="151" mass="16996">MKKCRNSGTADEKKSDKENPDVLVDVYDIPAMIQSHKGDGNGPVYTPESFAPAIRSTRKTGEPFHIYHLYYEDFHDIKALAGYIVPLNVTALQLSTVKVLKYDETLSVFYKNSYTENFKEATIVKKMKVGDASIQLMPVLYSRPGIASKKE</sequence>
<accession>A0ABQ9HMR1</accession>
<name>A0ABQ9HMR1_9NEOP</name>
<reference evidence="1 2" key="1">
    <citation type="submission" date="2023-02" db="EMBL/GenBank/DDBJ databases">
        <title>LHISI_Scaffold_Assembly.</title>
        <authorList>
            <person name="Stuart O.P."/>
            <person name="Cleave R."/>
            <person name="Magrath M.J.L."/>
            <person name="Mikheyev A.S."/>
        </authorList>
    </citation>
    <scope>NUCLEOTIDE SEQUENCE [LARGE SCALE GENOMIC DNA]</scope>
    <source>
        <strain evidence="1">Daus_M_001</strain>
        <tissue evidence="1">Leg muscle</tissue>
    </source>
</reference>
<dbReference type="EMBL" id="JARBHB010000004">
    <property type="protein sequence ID" value="KAJ8885429.1"/>
    <property type="molecule type" value="Genomic_DNA"/>
</dbReference>
<proteinExistence type="predicted"/>
<keyword evidence="2" id="KW-1185">Reference proteome</keyword>
<evidence type="ECO:0000313" key="1">
    <source>
        <dbReference type="EMBL" id="KAJ8885429.1"/>
    </source>
</evidence>
<comment type="caution">
    <text evidence="1">The sequence shown here is derived from an EMBL/GenBank/DDBJ whole genome shotgun (WGS) entry which is preliminary data.</text>
</comment>